<dbReference type="Proteomes" id="UP000815677">
    <property type="component" value="Unassembled WGS sequence"/>
</dbReference>
<evidence type="ECO:0000313" key="12">
    <source>
        <dbReference type="EMBL" id="GAT56735.1"/>
    </source>
</evidence>
<evidence type="ECO:0000256" key="3">
    <source>
        <dbReference type="ARBA" id="ARBA00022723"/>
    </source>
</evidence>
<dbReference type="Pfam" id="PF00348">
    <property type="entry name" value="polyprenyl_synt"/>
    <property type="match status" value="1"/>
</dbReference>
<keyword evidence="13" id="KW-1185">Reference proteome</keyword>
<name>A0ABQ0M057_MYCCL</name>
<dbReference type="InterPro" id="IPR033749">
    <property type="entry name" value="Polyprenyl_synt_CS"/>
</dbReference>
<evidence type="ECO:0000256" key="4">
    <source>
        <dbReference type="ARBA" id="ARBA00022842"/>
    </source>
</evidence>
<evidence type="ECO:0000256" key="1">
    <source>
        <dbReference type="ARBA" id="ARBA00001946"/>
    </source>
</evidence>
<proteinExistence type="inferred from homology"/>
<dbReference type="EMBL" id="DF849332">
    <property type="protein sequence ID" value="GAT56735.1"/>
    <property type="molecule type" value="Genomic_DNA"/>
</dbReference>
<reference evidence="12" key="1">
    <citation type="submission" date="2014-09" db="EMBL/GenBank/DDBJ databases">
        <title>Genome sequence of the luminous mushroom Mycena chlorophos for searching fungal bioluminescence genes.</title>
        <authorList>
            <person name="Tanaka Y."/>
            <person name="Kasuga D."/>
            <person name="Oba Y."/>
            <person name="Hase S."/>
            <person name="Sato K."/>
            <person name="Oba Y."/>
            <person name="Sakakibara Y."/>
        </authorList>
    </citation>
    <scope>NUCLEOTIDE SEQUENCE</scope>
</reference>
<keyword evidence="3" id="KW-0479">Metal-binding</keyword>
<dbReference type="Gene3D" id="1.10.600.10">
    <property type="entry name" value="Farnesyl Diphosphate Synthase"/>
    <property type="match status" value="1"/>
</dbReference>
<evidence type="ECO:0000256" key="9">
    <source>
        <dbReference type="ARBA" id="ARBA00032873"/>
    </source>
</evidence>
<accession>A0ABQ0M057</accession>
<keyword evidence="4" id="KW-0460">Magnesium</keyword>
<organism evidence="12 13">
    <name type="scientific">Mycena chlorophos</name>
    <name type="common">Agaric fungus</name>
    <name type="synonym">Agaricus chlorophos</name>
    <dbReference type="NCBI Taxonomy" id="658473"/>
    <lineage>
        <taxon>Eukaryota</taxon>
        <taxon>Fungi</taxon>
        <taxon>Dikarya</taxon>
        <taxon>Basidiomycota</taxon>
        <taxon>Agaricomycotina</taxon>
        <taxon>Agaricomycetes</taxon>
        <taxon>Agaricomycetidae</taxon>
        <taxon>Agaricales</taxon>
        <taxon>Marasmiineae</taxon>
        <taxon>Mycenaceae</taxon>
        <taxon>Mycena</taxon>
    </lineage>
</organism>
<dbReference type="SUPFAM" id="SSF48576">
    <property type="entry name" value="Terpenoid synthases"/>
    <property type="match status" value="1"/>
</dbReference>
<evidence type="ECO:0000256" key="7">
    <source>
        <dbReference type="ARBA" id="ARBA00032424"/>
    </source>
</evidence>
<evidence type="ECO:0000256" key="11">
    <source>
        <dbReference type="RuleBase" id="RU004466"/>
    </source>
</evidence>
<dbReference type="InterPro" id="IPR008949">
    <property type="entry name" value="Isoprenoid_synthase_dom_sf"/>
</dbReference>
<comment type="similarity">
    <text evidence="2 11">Belongs to the FPP/GGPP synthase family.</text>
</comment>
<sequence>MVDITHQPSLQDRLANISAKNCATGSNLILEPYTYIASLGGKNFRGRLLDSFNIWLKVPESTLRAIMKIVNIFHTASLMIDDIEDNSELRRGKPVAHKIYGIPQTINAANYMYFVAFEELARIEEPPGISQIMLSQILTSELLKLHRGQGLDILWRDSLQCPTEDEYIDMVNDKTGGLLRIGVRLMMACATVNKDVDLSRPTTSDSRYPPRLLLHSTSYRPRHSISTAQNKLQPVGGPSPLPPPRVVSHQYRRAGCRPARMAQSNGDLANSQFHAPTPRASPKPVCFPSLLAVDVHLTTGVECRRPPKSPTTSLYRPKSFANTTGALTLTGTTGVVGSNRKFAVCAHYSDLRRLSSVATRQAAWVVGLQWGLITTFQGVARQGSTPSWVPLTALDNSILAAANAVSDE</sequence>
<evidence type="ECO:0000256" key="8">
    <source>
        <dbReference type="ARBA" id="ARBA00032448"/>
    </source>
</evidence>
<comment type="cofactor">
    <cofactor evidence="1">
        <name>Mg(2+)</name>
        <dbReference type="ChEBI" id="CHEBI:18420"/>
    </cofactor>
</comment>
<dbReference type="InterPro" id="IPR000092">
    <property type="entry name" value="Polyprenyl_synt"/>
</dbReference>
<protein>
    <recommendedName>
        <fullName evidence="9">(2E,6E)-farnesyl diphosphate synthase</fullName>
    </recommendedName>
    <alternativeName>
        <fullName evidence="8">Dimethylallyltranstransferase</fullName>
    </alternativeName>
    <alternativeName>
        <fullName evidence="7">Farnesyl diphosphate synthase</fullName>
    </alternativeName>
    <alternativeName>
        <fullName evidence="5">Farnesyltranstransferase</fullName>
    </alternativeName>
    <alternativeName>
        <fullName evidence="10">Geranylgeranyl diphosphate synthase</fullName>
    </alternativeName>
    <alternativeName>
        <fullName evidence="6">Geranyltranstransferase</fullName>
    </alternativeName>
</protein>
<gene>
    <name evidence="12" type="ORF">MCHLO_13353</name>
</gene>
<dbReference type="PANTHER" id="PTHR12001:SF44">
    <property type="entry name" value="GERANYLGERANYL PYROPHOSPHATE SYNTHASE"/>
    <property type="match status" value="1"/>
</dbReference>
<evidence type="ECO:0000256" key="5">
    <source>
        <dbReference type="ARBA" id="ARBA00032052"/>
    </source>
</evidence>
<dbReference type="PROSITE" id="PS00723">
    <property type="entry name" value="POLYPRENYL_SYNTHASE_1"/>
    <property type="match status" value="1"/>
</dbReference>
<dbReference type="PANTHER" id="PTHR12001">
    <property type="entry name" value="GERANYLGERANYL PYROPHOSPHATE SYNTHASE"/>
    <property type="match status" value="1"/>
</dbReference>
<keyword evidence="11" id="KW-0808">Transferase</keyword>
<evidence type="ECO:0000313" key="13">
    <source>
        <dbReference type="Proteomes" id="UP000815677"/>
    </source>
</evidence>
<evidence type="ECO:0000256" key="6">
    <source>
        <dbReference type="ARBA" id="ARBA00032380"/>
    </source>
</evidence>
<evidence type="ECO:0000256" key="10">
    <source>
        <dbReference type="ARBA" id="ARBA00033096"/>
    </source>
</evidence>
<evidence type="ECO:0000256" key="2">
    <source>
        <dbReference type="ARBA" id="ARBA00006706"/>
    </source>
</evidence>